<keyword evidence="2" id="KW-0479">Metal-binding</keyword>
<sequence length="245" mass="26560">MSHYHEDPSRFPLRGGCACGHIRYTLTAPPIIVHCCHCTACQRETGSAFVLNAIVETQLLTLDPPEEPTISAGPGVPAVPATLPSTLKSMGEPKWDTQDLGGWGEGEGSQEGEGEDPFACPPPPSSSPHSQKPITVHTPTESGLPQTIARCPRCYVALWSHYHCGAGRHGVFLRVGTLDTPSEVGPDVHIYTKSKRRFVSIDDGKPAFEGFYPKPQEVMWKGGWERYENLRAIVMAAYAAAKATP</sequence>
<evidence type="ECO:0000313" key="7">
    <source>
        <dbReference type="EMBL" id="SPO00920.1"/>
    </source>
</evidence>
<feature type="domain" description="CENP-V/GFA" evidence="6">
    <location>
        <begin position="14"/>
        <end position="63"/>
    </location>
</feature>
<dbReference type="PANTHER" id="PTHR33337">
    <property type="entry name" value="GFA DOMAIN-CONTAINING PROTEIN"/>
    <property type="match status" value="1"/>
</dbReference>
<dbReference type="Proteomes" id="UP001187682">
    <property type="component" value="Unassembled WGS sequence"/>
</dbReference>
<evidence type="ECO:0000313" key="8">
    <source>
        <dbReference type="Proteomes" id="UP001187682"/>
    </source>
</evidence>
<dbReference type="InterPro" id="IPR011057">
    <property type="entry name" value="Mss4-like_sf"/>
</dbReference>
<dbReference type="InterPro" id="IPR006913">
    <property type="entry name" value="CENP-V/GFA"/>
</dbReference>
<dbReference type="SUPFAM" id="SSF51316">
    <property type="entry name" value="Mss4-like"/>
    <property type="match status" value="2"/>
</dbReference>
<dbReference type="Pfam" id="PF04828">
    <property type="entry name" value="GFA"/>
    <property type="match status" value="2"/>
</dbReference>
<proteinExistence type="inferred from homology"/>
<dbReference type="PANTHER" id="PTHR33337:SF33">
    <property type="entry name" value="CENP-V_GFA DOMAIN-CONTAINING PROTEIN"/>
    <property type="match status" value="1"/>
</dbReference>
<dbReference type="GO" id="GO:0046872">
    <property type="term" value="F:metal ion binding"/>
    <property type="evidence" value="ECO:0007669"/>
    <property type="project" value="UniProtKB-KW"/>
</dbReference>
<organism evidence="7 8">
    <name type="scientific">Cephalotrichum gorgonifer</name>
    <dbReference type="NCBI Taxonomy" id="2041049"/>
    <lineage>
        <taxon>Eukaryota</taxon>
        <taxon>Fungi</taxon>
        <taxon>Dikarya</taxon>
        <taxon>Ascomycota</taxon>
        <taxon>Pezizomycotina</taxon>
        <taxon>Sordariomycetes</taxon>
        <taxon>Hypocreomycetidae</taxon>
        <taxon>Microascales</taxon>
        <taxon>Microascaceae</taxon>
        <taxon>Cephalotrichum</taxon>
    </lineage>
</organism>
<evidence type="ECO:0000259" key="6">
    <source>
        <dbReference type="Pfam" id="PF04828"/>
    </source>
</evidence>
<evidence type="ECO:0000256" key="4">
    <source>
        <dbReference type="ARBA" id="ARBA00023239"/>
    </source>
</evidence>
<protein>
    <recommendedName>
        <fullName evidence="6">CENP-V/GFA domain-containing protein</fullName>
    </recommendedName>
</protein>
<evidence type="ECO:0000256" key="5">
    <source>
        <dbReference type="SAM" id="MobiDB-lite"/>
    </source>
</evidence>
<evidence type="ECO:0000256" key="2">
    <source>
        <dbReference type="ARBA" id="ARBA00022723"/>
    </source>
</evidence>
<keyword evidence="3" id="KW-0862">Zinc</keyword>
<gene>
    <name evidence="7" type="ORF">DNG_03668</name>
</gene>
<feature type="region of interest" description="Disordered" evidence="5">
    <location>
        <begin position="87"/>
        <end position="145"/>
    </location>
</feature>
<accession>A0AAE8MV59</accession>
<comment type="caution">
    <text evidence="7">The sequence shown here is derived from an EMBL/GenBank/DDBJ whole genome shotgun (WGS) entry which is preliminary data.</text>
</comment>
<dbReference type="GO" id="GO:0016846">
    <property type="term" value="F:carbon-sulfur lyase activity"/>
    <property type="evidence" value="ECO:0007669"/>
    <property type="project" value="InterPro"/>
</dbReference>
<name>A0AAE8MV59_9PEZI</name>
<reference evidence="7" key="1">
    <citation type="submission" date="2018-03" db="EMBL/GenBank/DDBJ databases">
        <authorList>
            <person name="Guldener U."/>
        </authorList>
    </citation>
    <scope>NUCLEOTIDE SEQUENCE</scope>
</reference>
<feature type="domain" description="CENP-V/GFA" evidence="6">
    <location>
        <begin position="136"/>
        <end position="194"/>
    </location>
</feature>
<comment type="similarity">
    <text evidence="1">Belongs to the Gfa family.</text>
</comment>
<evidence type="ECO:0000256" key="3">
    <source>
        <dbReference type="ARBA" id="ARBA00022833"/>
    </source>
</evidence>
<feature type="compositionally biased region" description="Polar residues" evidence="5">
    <location>
        <begin position="129"/>
        <end position="145"/>
    </location>
</feature>
<keyword evidence="8" id="KW-1185">Reference proteome</keyword>
<dbReference type="Gene3D" id="3.90.1590.10">
    <property type="entry name" value="glutathione-dependent formaldehyde- activating enzyme (gfa)"/>
    <property type="match status" value="1"/>
</dbReference>
<dbReference type="AlphaFoldDB" id="A0AAE8MV59"/>
<evidence type="ECO:0000256" key="1">
    <source>
        <dbReference type="ARBA" id="ARBA00005495"/>
    </source>
</evidence>
<dbReference type="EMBL" id="ONZQ02000004">
    <property type="protein sequence ID" value="SPO00920.1"/>
    <property type="molecule type" value="Genomic_DNA"/>
</dbReference>
<keyword evidence="4" id="KW-0456">Lyase</keyword>